<dbReference type="InterPro" id="IPR027414">
    <property type="entry name" value="GH95_N_dom"/>
</dbReference>
<dbReference type="InterPro" id="IPR006311">
    <property type="entry name" value="TAT_signal"/>
</dbReference>
<dbReference type="PATRIC" id="fig|1214101.3.peg.1635"/>
<dbReference type="Gene3D" id="1.50.10.10">
    <property type="match status" value="1"/>
</dbReference>
<dbReference type="Pfam" id="PF21307">
    <property type="entry name" value="Glyco_hydro_95_C"/>
    <property type="match status" value="1"/>
</dbReference>
<organism evidence="3 4">
    <name type="scientific">Streptomyces davaonensis (strain DSM 101723 / JCM 4913 / KCC S-0913 / 768)</name>
    <dbReference type="NCBI Taxonomy" id="1214101"/>
    <lineage>
        <taxon>Bacteria</taxon>
        <taxon>Bacillati</taxon>
        <taxon>Actinomycetota</taxon>
        <taxon>Actinomycetes</taxon>
        <taxon>Kitasatosporales</taxon>
        <taxon>Streptomycetaceae</taxon>
        <taxon>Streptomyces</taxon>
    </lineage>
</organism>
<dbReference type="OrthoDB" id="9802600at2"/>
<dbReference type="Pfam" id="PF14498">
    <property type="entry name" value="Glyco_hyd_65N_2"/>
    <property type="match status" value="1"/>
</dbReference>
<name>K4QYJ2_STRDJ</name>
<keyword evidence="1" id="KW-0732">Signal</keyword>
<reference evidence="3 4" key="1">
    <citation type="journal article" date="2012" name="J. Bacteriol.">
        <title>Genome sequence of the bacterium Streptomyces davawensis JCM 4913 and heterologous production of the unique antibiotic roseoflavin.</title>
        <authorList>
            <person name="Jankowitsch F."/>
            <person name="Schwarz J."/>
            <person name="Ruckert C."/>
            <person name="Gust B."/>
            <person name="Szczepanowski R."/>
            <person name="Blom J."/>
            <person name="Pelzer S."/>
            <person name="Kalinowski J."/>
            <person name="Mack M."/>
        </authorList>
    </citation>
    <scope>NUCLEOTIDE SEQUENCE [LARGE SCALE GENOMIC DNA]</scope>
    <source>
        <strain evidence="4">DSM 101723 / JCM 4913 / KCC S-0913 / 768</strain>
    </source>
</reference>
<dbReference type="Proteomes" id="UP000008043">
    <property type="component" value="Chromosome"/>
</dbReference>
<dbReference type="SMART" id="SM00458">
    <property type="entry name" value="RICIN"/>
    <property type="match status" value="1"/>
</dbReference>
<dbReference type="STRING" id="1214101.BN159_1613"/>
<dbReference type="GO" id="GO:0005975">
    <property type="term" value="P:carbohydrate metabolic process"/>
    <property type="evidence" value="ECO:0007669"/>
    <property type="project" value="InterPro"/>
</dbReference>
<dbReference type="SUPFAM" id="SSF48208">
    <property type="entry name" value="Six-hairpin glycosidases"/>
    <property type="match status" value="1"/>
</dbReference>
<evidence type="ECO:0000313" key="3">
    <source>
        <dbReference type="EMBL" id="CCK25992.1"/>
    </source>
</evidence>
<dbReference type="RefSeq" id="WP_015656387.1">
    <property type="nucleotide sequence ID" value="NC_020504.1"/>
</dbReference>
<accession>K4QYJ2</accession>
<evidence type="ECO:0000313" key="4">
    <source>
        <dbReference type="Proteomes" id="UP000008043"/>
    </source>
</evidence>
<dbReference type="Pfam" id="PF14200">
    <property type="entry name" value="RicinB_lectin_2"/>
    <property type="match status" value="2"/>
</dbReference>
<proteinExistence type="predicted"/>
<feature type="domain" description="Ricin B lectin" evidence="2">
    <location>
        <begin position="832"/>
        <end position="970"/>
    </location>
</feature>
<dbReference type="KEGG" id="sdv:BN159_1613"/>
<dbReference type="InterPro" id="IPR035992">
    <property type="entry name" value="Ricin_B-like_lectins"/>
</dbReference>
<dbReference type="InterPro" id="IPR000772">
    <property type="entry name" value="Ricin_B_lectin"/>
</dbReference>
<dbReference type="PROSITE" id="PS51318">
    <property type="entry name" value="TAT"/>
    <property type="match status" value="1"/>
</dbReference>
<dbReference type="GO" id="GO:0004560">
    <property type="term" value="F:alpha-L-fucosidase activity"/>
    <property type="evidence" value="ECO:0007669"/>
    <property type="project" value="TreeGrafter"/>
</dbReference>
<dbReference type="InterPro" id="IPR008928">
    <property type="entry name" value="6-hairpin_glycosidase_sf"/>
</dbReference>
<evidence type="ECO:0000259" key="2">
    <source>
        <dbReference type="SMART" id="SM00458"/>
    </source>
</evidence>
<protein>
    <recommendedName>
        <fullName evidence="2">Ricin B lectin domain-containing protein</fullName>
    </recommendedName>
</protein>
<evidence type="ECO:0000256" key="1">
    <source>
        <dbReference type="SAM" id="SignalP"/>
    </source>
</evidence>
<dbReference type="InterPro" id="IPR049053">
    <property type="entry name" value="AFCA-like_C"/>
</dbReference>
<keyword evidence="4" id="KW-1185">Reference proteome</keyword>
<dbReference type="PANTHER" id="PTHR31084">
    <property type="entry name" value="ALPHA-L-FUCOSIDASE 2"/>
    <property type="match status" value="1"/>
</dbReference>
<dbReference type="eggNOG" id="COG1554">
    <property type="taxonomic scope" value="Bacteria"/>
</dbReference>
<dbReference type="CDD" id="cd00161">
    <property type="entry name" value="beta-trefoil_Ricin-like"/>
    <property type="match status" value="1"/>
</dbReference>
<gene>
    <name evidence="3" type="ORF">BN159_1613</name>
</gene>
<dbReference type="SUPFAM" id="SSF50370">
    <property type="entry name" value="Ricin B-like lectins"/>
    <property type="match status" value="1"/>
</dbReference>
<dbReference type="AlphaFoldDB" id="K4QYJ2"/>
<dbReference type="PROSITE" id="PS50231">
    <property type="entry name" value="RICIN_B_LECTIN"/>
    <property type="match status" value="1"/>
</dbReference>
<dbReference type="EMBL" id="HE971709">
    <property type="protein sequence ID" value="CCK25992.1"/>
    <property type="molecule type" value="Genomic_DNA"/>
</dbReference>
<dbReference type="HOGENOM" id="CLU_004617_0_0_11"/>
<dbReference type="Pfam" id="PF22124">
    <property type="entry name" value="Glyco_hydro_95_cat"/>
    <property type="match status" value="1"/>
</dbReference>
<feature type="chain" id="PRO_5038435129" description="Ricin B lectin domain-containing protein" evidence="1">
    <location>
        <begin position="38"/>
        <end position="972"/>
    </location>
</feature>
<dbReference type="PANTHER" id="PTHR31084:SF0">
    <property type="entry name" value="ALPHA-L-FUCOSIDASE 2"/>
    <property type="match status" value="1"/>
</dbReference>
<dbReference type="InterPro" id="IPR054363">
    <property type="entry name" value="GH95_cat"/>
</dbReference>
<dbReference type="Gene3D" id="2.80.10.50">
    <property type="match status" value="3"/>
</dbReference>
<sequence>MSLPGLPLNRRRFLTTGALTTGALAAGAATMPGFVFASQAAAAVPPQVTLPDRGIWDSATASAWTDGFLSGNGEYGTVYYGAPTLEKVIFNHHRFVLPNGSRSVLPPVLSPYLETARDQALAGDYSGASATFAHGWSLRWTQIFHPGYELQLSTPGMTTVNDFARITDFRTGEVTHTWTDQYGTWKRHVFVSRADQVIVHELVPATGRTVDTTISVNTALAGVPTSVSFSATATATVTSGDGYLNLRGTYPSGGAYGYEGVTRVVASGSGSSVTADGQTLVVAKATKVLLLTKLGRYETSTGWDSRPLQTALAALTADYATLLGRHAPKHQTMYDRSGIDLDVSAADRRLATSELIARQNSNASAIDAALLERMYDSGRYLFISSSGVLPPRLTGIWTGTWNGSWADDFTTDANINLQVAGGNILDLTDAMQGYFDLILGQLAHWRDNATNLYGARGFLAPSRTDGEYGHMLHFNSGSFPGEAWTGGADWLLYPLLEYYQVTGDSAFLKNKLGPALMELALFYEDFLTRTDAGGKVVFVPSYSMENTPLSTGQAFSVNATGDIMAGRHALQAAIDAADTLGLEQGNGQGVQRWTALLAKLPDYTVNSDGALAEWSWPGLTDRYNHRHVQHLYGAWPLHEINPEDKPDLVTYAAKALDKRGDQNYSAHGSLHRALARARLKDGPGVYGDLLKIYGKNMVWRSLMTSHNPNLDIYNCDAANAIPAVLGEALVYTRPGVLEILPALPEQLGKGTIKGVRGRNRITVQSLTWDTAARTATVTLTSDIDQNVTFICRRGITSISTGATVTTSSLGNHARRVSLTAGTSTTITIGLLTGPFKLVNRKSGKVMDISGSSTSDGGSVIQYTWSGGANQQWKLLPDHDGSFRLSNVNSGKVLDVPDGSTSNGTALDQRSDANGTHQWWKLVPAATSGYYRLVNIKSGLCADVQSGSSADGAKVIQWPANGGSNQEWQPVGL</sequence>
<dbReference type="InterPro" id="IPR012341">
    <property type="entry name" value="6hp_glycosidase-like_sf"/>
</dbReference>
<feature type="signal peptide" evidence="1">
    <location>
        <begin position="1"/>
        <end position="37"/>
    </location>
</feature>